<protein>
    <submittedName>
        <fullName evidence="1">Uncharacterized protein</fullName>
    </submittedName>
</protein>
<reference evidence="1" key="2">
    <citation type="submission" date="2020-11" db="EMBL/GenBank/DDBJ databases">
        <authorList>
            <person name="McCartney M.A."/>
            <person name="Auch B."/>
            <person name="Kono T."/>
            <person name="Mallez S."/>
            <person name="Becker A."/>
            <person name="Gohl D.M."/>
            <person name="Silverstein K.A.T."/>
            <person name="Koren S."/>
            <person name="Bechman K.B."/>
            <person name="Herman A."/>
            <person name="Abrahante J.E."/>
            <person name="Garbe J."/>
        </authorList>
    </citation>
    <scope>NUCLEOTIDE SEQUENCE</scope>
    <source>
        <strain evidence="1">Duluth1</strain>
        <tissue evidence="1">Whole animal</tissue>
    </source>
</reference>
<dbReference type="Proteomes" id="UP000828390">
    <property type="component" value="Unassembled WGS sequence"/>
</dbReference>
<keyword evidence="2" id="KW-1185">Reference proteome</keyword>
<sequence>MALPFLPAEHIPSMFDELDEHGDNDRLDAVMAYVFSIWINRSVFSMECWSIFMKGVRTKNECE</sequence>
<organism evidence="1 2">
    <name type="scientific">Dreissena polymorpha</name>
    <name type="common">Zebra mussel</name>
    <name type="synonym">Mytilus polymorpha</name>
    <dbReference type="NCBI Taxonomy" id="45954"/>
    <lineage>
        <taxon>Eukaryota</taxon>
        <taxon>Metazoa</taxon>
        <taxon>Spiralia</taxon>
        <taxon>Lophotrochozoa</taxon>
        <taxon>Mollusca</taxon>
        <taxon>Bivalvia</taxon>
        <taxon>Autobranchia</taxon>
        <taxon>Heteroconchia</taxon>
        <taxon>Euheterodonta</taxon>
        <taxon>Imparidentia</taxon>
        <taxon>Neoheterodontei</taxon>
        <taxon>Myida</taxon>
        <taxon>Dreissenoidea</taxon>
        <taxon>Dreissenidae</taxon>
        <taxon>Dreissena</taxon>
    </lineage>
</organism>
<evidence type="ECO:0000313" key="1">
    <source>
        <dbReference type="EMBL" id="KAH3739113.1"/>
    </source>
</evidence>
<gene>
    <name evidence="1" type="ORF">DPMN_045760</name>
</gene>
<dbReference type="AlphaFoldDB" id="A0A9D4D8D5"/>
<evidence type="ECO:0000313" key="2">
    <source>
        <dbReference type="Proteomes" id="UP000828390"/>
    </source>
</evidence>
<name>A0A9D4D8D5_DREPO</name>
<proteinExistence type="predicted"/>
<dbReference type="EMBL" id="JAIWYP010000011">
    <property type="protein sequence ID" value="KAH3739113.1"/>
    <property type="molecule type" value="Genomic_DNA"/>
</dbReference>
<reference evidence="1" key="1">
    <citation type="journal article" date="2019" name="bioRxiv">
        <title>The Genome of the Zebra Mussel, Dreissena polymorpha: A Resource for Invasive Species Research.</title>
        <authorList>
            <person name="McCartney M.A."/>
            <person name="Auch B."/>
            <person name="Kono T."/>
            <person name="Mallez S."/>
            <person name="Zhang Y."/>
            <person name="Obille A."/>
            <person name="Becker A."/>
            <person name="Abrahante J.E."/>
            <person name="Garbe J."/>
            <person name="Badalamenti J.P."/>
            <person name="Herman A."/>
            <person name="Mangelson H."/>
            <person name="Liachko I."/>
            <person name="Sullivan S."/>
            <person name="Sone E.D."/>
            <person name="Koren S."/>
            <person name="Silverstein K.A.T."/>
            <person name="Beckman K.B."/>
            <person name="Gohl D.M."/>
        </authorList>
    </citation>
    <scope>NUCLEOTIDE SEQUENCE</scope>
    <source>
        <strain evidence="1">Duluth1</strain>
        <tissue evidence="1">Whole animal</tissue>
    </source>
</reference>
<comment type="caution">
    <text evidence="1">The sequence shown here is derived from an EMBL/GenBank/DDBJ whole genome shotgun (WGS) entry which is preliminary data.</text>
</comment>
<accession>A0A9D4D8D5</accession>